<evidence type="ECO:0000256" key="1">
    <source>
        <dbReference type="ARBA" id="ARBA00004141"/>
    </source>
</evidence>
<evidence type="ECO:0000313" key="8">
    <source>
        <dbReference type="EMBL" id="KAF6029424.1"/>
    </source>
</evidence>
<gene>
    <name evidence="8" type="ORF">EB796_012303</name>
</gene>
<name>A0A7J7JUP6_BUGNE</name>
<dbReference type="InterPro" id="IPR005821">
    <property type="entry name" value="Ion_trans_dom"/>
</dbReference>
<keyword evidence="3 6" id="KW-1133">Transmembrane helix</keyword>
<dbReference type="GO" id="GO:0019722">
    <property type="term" value="P:calcium-mediated signaling"/>
    <property type="evidence" value="ECO:0007669"/>
    <property type="project" value="TreeGrafter"/>
</dbReference>
<reference evidence="8" key="1">
    <citation type="submission" date="2020-06" db="EMBL/GenBank/DDBJ databases">
        <title>Draft genome of Bugula neritina, a colonial animal packing powerful symbionts and potential medicines.</title>
        <authorList>
            <person name="Rayko M."/>
        </authorList>
    </citation>
    <scope>NUCLEOTIDE SEQUENCE [LARGE SCALE GENOMIC DNA]</scope>
    <source>
        <strain evidence="8">Kwan_BN1</strain>
    </source>
</reference>
<feature type="transmembrane region" description="Helical" evidence="6">
    <location>
        <begin position="110"/>
        <end position="129"/>
    </location>
</feature>
<feature type="transmembrane region" description="Helical" evidence="6">
    <location>
        <begin position="149"/>
        <end position="170"/>
    </location>
</feature>
<dbReference type="PANTHER" id="PTHR46768">
    <property type="entry name" value="TWO PORE CALCIUM CHANNEL PROTEIN 2"/>
    <property type="match status" value="1"/>
</dbReference>
<evidence type="ECO:0000313" key="9">
    <source>
        <dbReference type="Proteomes" id="UP000593567"/>
    </source>
</evidence>
<evidence type="ECO:0000256" key="3">
    <source>
        <dbReference type="ARBA" id="ARBA00022989"/>
    </source>
</evidence>
<dbReference type="Pfam" id="PF00520">
    <property type="entry name" value="Ion_trans"/>
    <property type="match status" value="1"/>
</dbReference>
<feature type="transmembrane region" description="Helical" evidence="6">
    <location>
        <begin position="211"/>
        <end position="230"/>
    </location>
</feature>
<dbReference type="InterPro" id="IPR028798">
    <property type="entry name" value="TPC2"/>
</dbReference>
<comment type="subcellular location">
    <subcellularLocation>
        <location evidence="1">Membrane</location>
        <topology evidence="1">Multi-pass membrane protein</topology>
    </subcellularLocation>
</comment>
<evidence type="ECO:0000256" key="6">
    <source>
        <dbReference type="SAM" id="Phobius"/>
    </source>
</evidence>
<dbReference type="Gene3D" id="1.20.120.350">
    <property type="entry name" value="Voltage-gated potassium channels. Chain C"/>
    <property type="match status" value="1"/>
</dbReference>
<dbReference type="SUPFAM" id="SSF81324">
    <property type="entry name" value="Voltage-gated potassium channels"/>
    <property type="match status" value="1"/>
</dbReference>
<dbReference type="AlphaFoldDB" id="A0A7J7JUP6"/>
<dbReference type="OrthoDB" id="6272693at2759"/>
<accession>A0A7J7JUP6</accession>
<comment type="caution">
    <text evidence="8">The sequence shown here is derived from an EMBL/GenBank/DDBJ whole genome shotgun (WGS) entry which is preliminary data.</text>
</comment>
<evidence type="ECO:0000259" key="7">
    <source>
        <dbReference type="Pfam" id="PF00520"/>
    </source>
</evidence>
<keyword evidence="2 6" id="KW-0812">Transmembrane</keyword>
<dbReference type="GO" id="GO:0015280">
    <property type="term" value="F:ligand-gated sodium channel activity"/>
    <property type="evidence" value="ECO:0007669"/>
    <property type="project" value="TreeGrafter"/>
</dbReference>
<proteinExistence type="predicted"/>
<evidence type="ECO:0000256" key="4">
    <source>
        <dbReference type="ARBA" id="ARBA00023136"/>
    </source>
</evidence>
<protein>
    <submittedName>
        <fullName evidence="8">TPCN2</fullName>
    </submittedName>
</protein>
<dbReference type="EMBL" id="VXIV02001817">
    <property type="protein sequence ID" value="KAF6029424.1"/>
    <property type="molecule type" value="Genomic_DNA"/>
</dbReference>
<dbReference type="GO" id="GO:0005765">
    <property type="term" value="C:lysosomal membrane"/>
    <property type="evidence" value="ECO:0007669"/>
    <property type="project" value="InterPro"/>
</dbReference>
<feature type="domain" description="Ion transport" evidence="7">
    <location>
        <begin position="113"/>
        <end position="230"/>
    </location>
</feature>
<sequence length="251" mass="29056">MTSGFQPSRLLSSQRNGLTDSDSQPDLDFMYDKNTINQAAIFIEDAIKYRSIFHKIDDSSLKLYRFFYSKTVQWGIHCTVFLIHILAFFERPSSITSNWSSDLTKVGHRWVAPCGLLQAVELLCLMVLLLEQLLKTHFIGWKRIKTSKWIIAAYIVCMFSISDCLVSVFLQCSNKVRVRRMLRPFFVIQRSTMMKKVWNCLRRTFPDIASVLLLLLAHLYFFTLFGMLLFPTPRVTLSPTIPASPAQEIRP</sequence>
<dbReference type="Proteomes" id="UP000593567">
    <property type="component" value="Unassembled WGS sequence"/>
</dbReference>
<dbReference type="GO" id="GO:0022832">
    <property type="term" value="F:voltage-gated channel activity"/>
    <property type="evidence" value="ECO:0007669"/>
    <property type="project" value="InterPro"/>
</dbReference>
<feature type="region of interest" description="Disordered" evidence="5">
    <location>
        <begin position="1"/>
        <end position="24"/>
    </location>
</feature>
<feature type="transmembrane region" description="Helical" evidence="6">
    <location>
        <begin position="71"/>
        <end position="89"/>
    </location>
</feature>
<organism evidence="8 9">
    <name type="scientific">Bugula neritina</name>
    <name type="common">Brown bryozoan</name>
    <name type="synonym">Sertularia neritina</name>
    <dbReference type="NCBI Taxonomy" id="10212"/>
    <lineage>
        <taxon>Eukaryota</taxon>
        <taxon>Metazoa</taxon>
        <taxon>Spiralia</taxon>
        <taxon>Lophotrochozoa</taxon>
        <taxon>Bryozoa</taxon>
        <taxon>Gymnolaemata</taxon>
        <taxon>Cheilostomatida</taxon>
        <taxon>Flustrina</taxon>
        <taxon>Buguloidea</taxon>
        <taxon>Bugulidae</taxon>
        <taxon>Bugula</taxon>
    </lineage>
</organism>
<evidence type="ECO:0000256" key="5">
    <source>
        <dbReference type="SAM" id="MobiDB-lite"/>
    </source>
</evidence>
<dbReference type="InterPro" id="IPR027359">
    <property type="entry name" value="Volt_channel_dom_sf"/>
</dbReference>
<dbReference type="GO" id="GO:0097682">
    <property type="term" value="F:intracellularly phosphatidylinositol-3,5-bisphosphate-gated monatomic cation channel activity"/>
    <property type="evidence" value="ECO:0007669"/>
    <property type="project" value="TreeGrafter"/>
</dbReference>
<dbReference type="GO" id="GO:0075509">
    <property type="term" value="P:endocytosis involved in viral entry into host cell"/>
    <property type="evidence" value="ECO:0007669"/>
    <property type="project" value="TreeGrafter"/>
</dbReference>
<keyword evidence="9" id="KW-1185">Reference proteome</keyword>
<keyword evidence="4 6" id="KW-0472">Membrane</keyword>
<dbReference type="PANTHER" id="PTHR46768:SF1">
    <property type="entry name" value="TWO PORE CHANNEL PROTEIN 2"/>
    <property type="match status" value="1"/>
</dbReference>
<evidence type="ECO:0000256" key="2">
    <source>
        <dbReference type="ARBA" id="ARBA00022692"/>
    </source>
</evidence>